<feature type="domain" description="Glycosyl transferase family 1" evidence="1">
    <location>
        <begin position="200"/>
        <end position="363"/>
    </location>
</feature>
<keyword evidence="3" id="KW-1185">Reference proteome</keyword>
<dbReference type="Proteomes" id="UP001427805">
    <property type="component" value="Unassembled WGS sequence"/>
</dbReference>
<dbReference type="PANTHER" id="PTHR45947:SF3">
    <property type="entry name" value="SULFOQUINOVOSYL TRANSFERASE SQD2"/>
    <property type="match status" value="1"/>
</dbReference>
<dbReference type="Gene3D" id="3.40.50.2000">
    <property type="entry name" value="Glycogen Phosphorylase B"/>
    <property type="match status" value="2"/>
</dbReference>
<protein>
    <submittedName>
        <fullName evidence="2">Glycosyltransferase family 4 protein</fullName>
        <ecNumber evidence="2">2.4.-.-</ecNumber>
    </submittedName>
</protein>
<reference evidence="2 3" key="1">
    <citation type="submission" date="2024-05" db="EMBL/GenBank/DDBJ databases">
        <title>Sphingomonas sp. HF-S3 16S ribosomal RNA gene Genome sequencing and assembly.</title>
        <authorList>
            <person name="Lee H."/>
        </authorList>
    </citation>
    <scope>NUCLEOTIDE SEQUENCE [LARGE SCALE GENOMIC DNA]</scope>
    <source>
        <strain evidence="2 3">HF-S3</strain>
    </source>
</reference>
<dbReference type="CDD" id="cd03801">
    <property type="entry name" value="GT4_PimA-like"/>
    <property type="match status" value="1"/>
</dbReference>
<accession>A0ABV0B8X1</accession>
<dbReference type="Pfam" id="PF00534">
    <property type="entry name" value="Glycos_transf_1"/>
    <property type="match status" value="1"/>
</dbReference>
<dbReference type="SUPFAM" id="SSF53756">
    <property type="entry name" value="UDP-Glycosyltransferase/glycogen phosphorylase"/>
    <property type="match status" value="1"/>
</dbReference>
<gene>
    <name evidence="2" type="ORF">TPR58_10580</name>
</gene>
<evidence type="ECO:0000313" key="2">
    <source>
        <dbReference type="EMBL" id="MEN3747615.1"/>
    </source>
</evidence>
<keyword evidence="2" id="KW-0808">Transferase</keyword>
<evidence type="ECO:0000313" key="3">
    <source>
        <dbReference type="Proteomes" id="UP001427805"/>
    </source>
</evidence>
<evidence type="ECO:0000259" key="1">
    <source>
        <dbReference type="Pfam" id="PF00534"/>
    </source>
</evidence>
<name>A0ABV0B8X1_9SPHN</name>
<dbReference type="EC" id="2.4.-.-" evidence="2"/>
<dbReference type="PANTHER" id="PTHR45947">
    <property type="entry name" value="SULFOQUINOVOSYL TRANSFERASE SQD2"/>
    <property type="match status" value="1"/>
</dbReference>
<keyword evidence="2" id="KW-0328">Glycosyltransferase</keyword>
<sequence>MPQAPRLYYLDDIPTPYRLGVQKRIAEQWPGAFQLAFCAESEPGRDWELDFEALAPQFLAGKQWRPARQVNPFSIKWNPGVIASLEAFRPDVVILSGYVHPTMWRAARWCRRNNIPYAISCETSARSSVTTGWRWIAKRAVAGWMVRGMAFGLPVGREAGAYLARFGPSTAPMHFFPNTPDTSRIVAEAAVLTETGGEPALRAELDIPPDAAIFLFVGRLIGAKRPADAIAAFRKARGNADAMLVMVGDGDLMAELRAAAGDDPSIRFTGWLKDPATIARLMSIATAMILPSSHEPWGAVVNESMAAGTPVISSDQVGASTELVEDGVNGFLVPVGDVPGYAAAIARLLADPELARAMGAGARDSAMSQGEDFAAGNLISGALAAVGVSPIDRPAVPAESAHAA</sequence>
<dbReference type="RefSeq" id="WP_346246611.1">
    <property type="nucleotide sequence ID" value="NZ_JBDIZK010000005.1"/>
</dbReference>
<proteinExistence type="predicted"/>
<dbReference type="EMBL" id="JBDIZK010000005">
    <property type="protein sequence ID" value="MEN3747615.1"/>
    <property type="molecule type" value="Genomic_DNA"/>
</dbReference>
<dbReference type="GO" id="GO:0016757">
    <property type="term" value="F:glycosyltransferase activity"/>
    <property type="evidence" value="ECO:0007669"/>
    <property type="project" value="UniProtKB-KW"/>
</dbReference>
<dbReference type="InterPro" id="IPR050194">
    <property type="entry name" value="Glycosyltransferase_grp1"/>
</dbReference>
<organism evidence="2 3">
    <name type="scientific">Sphingomonas rustica</name>
    <dbReference type="NCBI Taxonomy" id="3103142"/>
    <lineage>
        <taxon>Bacteria</taxon>
        <taxon>Pseudomonadati</taxon>
        <taxon>Pseudomonadota</taxon>
        <taxon>Alphaproteobacteria</taxon>
        <taxon>Sphingomonadales</taxon>
        <taxon>Sphingomonadaceae</taxon>
        <taxon>Sphingomonas</taxon>
    </lineage>
</organism>
<comment type="caution">
    <text evidence="2">The sequence shown here is derived from an EMBL/GenBank/DDBJ whole genome shotgun (WGS) entry which is preliminary data.</text>
</comment>
<dbReference type="InterPro" id="IPR001296">
    <property type="entry name" value="Glyco_trans_1"/>
</dbReference>